<dbReference type="Proteomes" id="UP000182334">
    <property type="component" value="Chromosome V"/>
</dbReference>
<dbReference type="AlphaFoldDB" id="A0A1L0BY30"/>
<name>A0A1L0BY30_9ASCO</name>
<evidence type="ECO:0000313" key="2">
    <source>
        <dbReference type="Proteomes" id="UP000182334"/>
    </source>
</evidence>
<evidence type="ECO:0000313" key="1">
    <source>
        <dbReference type="EMBL" id="SGZ56155.1"/>
    </source>
</evidence>
<reference evidence="1 2" key="1">
    <citation type="submission" date="2016-10" db="EMBL/GenBank/DDBJ databases">
        <authorList>
            <person name="de Groot N.N."/>
        </authorList>
    </citation>
    <scope>NUCLEOTIDE SEQUENCE [LARGE SCALE GENOMIC DNA]</scope>
    <source>
        <strain evidence="1 2">CBS 141442</strain>
    </source>
</reference>
<keyword evidence="2" id="KW-1185">Reference proteome</keyword>
<sequence length="180" mass="21128">MKILMTLHQWKRPRNIRKRFLRRLKLSEKKQLTQNIPTEPAGRIRRSLEKLVYVPNIESASQPPTYDECVEYAPPLHPPPATEKTVADTSVGEQMAGANERGRPRELLYKLQLNDIMLRRPRRPSPEARKPMKPADIDYTNYRELIYWQSRATAWVLGFEAIRWATLIWLMFTCLMLAIA</sequence>
<accession>A0A1L0BY30</accession>
<dbReference type="EMBL" id="LT635760">
    <property type="protein sequence ID" value="SGZ56155.1"/>
    <property type="molecule type" value="Genomic_DNA"/>
</dbReference>
<organism evidence="1 2">
    <name type="scientific">Sungouiella intermedia</name>
    <dbReference type="NCBI Taxonomy" id="45354"/>
    <lineage>
        <taxon>Eukaryota</taxon>
        <taxon>Fungi</taxon>
        <taxon>Dikarya</taxon>
        <taxon>Ascomycota</taxon>
        <taxon>Saccharomycotina</taxon>
        <taxon>Pichiomycetes</taxon>
        <taxon>Metschnikowiaceae</taxon>
        <taxon>Sungouiella</taxon>
    </lineage>
</organism>
<gene>
    <name evidence="1" type="ORF">SAMEA4029010_CIC11G00000002473</name>
</gene>
<protein>
    <submittedName>
        <fullName evidence="1">CIC11C00000002473</fullName>
    </submittedName>
</protein>
<dbReference type="OrthoDB" id="4086796at2759"/>
<proteinExistence type="predicted"/>